<organism evidence="3 4">
    <name type="scientific">Albidovulum salinarum</name>
    <dbReference type="NCBI Taxonomy" id="2984153"/>
    <lineage>
        <taxon>Bacteria</taxon>
        <taxon>Pseudomonadati</taxon>
        <taxon>Pseudomonadota</taxon>
        <taxon>Alphaproteobacteria</taxon>
        <taxon>Rhodobacterales</taxon>
        <taxon>Paracoccaceae</taxon>
        <taxon>Albidovulum</taxon>
    </lineage>
</organism>
<dbReference type="InterPro" id="IPR014440">
    <property type="entry name" value="HCCAis_GSTk"/>
</dbReference>
<keyword evidence="1 3" id="KW-0413">Isomerase</keyword>
<gene>
    <name evidence="3" type="ORF">OEZ60_14250</name>
</gene>
<proteinExistence type="inferred from homology"/>
<comment type="catalytic activity">
    <reaction evidence="1">
        <text>2-hydroxychromene-2-carboxylate = (3E)-4-(2-hydroxyphenyl)-2-oxobut-3-enoate</text>
        <dbReference type="Rhea" id="RHEA:27401"/>
        <dbReference type="ChEBI" id="CHEBI:59350"/>
        <dbReference type="ChEBI" id="CHEBI:59353"/>
        <dbReference type="EC" id="5.99.1.4"/>
    </reaction>
</comment>
<dbReference type="InterPro" id="IPR044087">
    <property type="entry name" value="NahD-like"/>
</dbReference>
<dbReference type="PIRSF" id="PIRSF006386">
    <property type="entry name" value="HCCAis_GSTk"/>
    <property type="match status" value="1"/>
</dbReference>
<protein>
    <recommendedName>
        <fullName evidence="1">2-hydroxychromene-2-carboxylate isomerase</fullName>
        <ecNumber evidence="1">5.99.1.4</ecNumber>
    </recommendedName>
</protein>
<dbReference type="SUPFAM" id="SSF52833">
    <property type="entry name" value="Thioredoxin-like"/>
    <property type="match status" value="1"/>
</dbReference>
<dbReference type="PANTHER" id="PTHR42943:SF2">
    <property type="entry name" value="GLUTATHIONE S-TRANSFERASE KAPPA 1"/>
    <property type="match status" value="1"/>
</dbReference>
<evidence type="ECO:0000313" key="3">
    <source>
        <dbReference type="EMBL" id="MCU9849165.1"/>
    </source>
</evidence>
<comment type="similarity">
    <text evidence="1">Belongs to the GST superfamily. NadH family.</text>
</comment>
<dbReference type="EC" id="5.99.1.4" evidence="1"/>
<name>A0ABT2X5E4_9RHOB</name>
<dbReference type="InterPro" id="IPR001853">
    <property type="entry name" value="DSBA-like_thioredoxin_dom"/>
</dbReference>
<dbReference type="Proteomes" id="UP001209535">
    <property type="component" value="Unassembled WGS sequence"/>
</dbReference>
<dbReference type="PANTHER" id="PTHR42943">
    <property type="entry name" value="GLUTATHIONE S-TRANSFERASE KAPPA"/>
    <property type="match status" value="1"/>
</dbReference>
<reference evidence="3 4" key="1">
    <citation type="submission" date="2022-10" db="EMBL/GenBank/DDBJ databases">
        <title>Defluviimonas sp. nov., isolated from ocean surface sediments.</title>
        <authorList>
            <person name="He W."/>
            <person name="Wang L."/>
            <person name="Zhang D.-F."/>
        </authorList>
    </citation>
    <scope>NUCLEOTIDE SEQUENCE [LARGE SCALE GENOMIC DNA]</scope>
    <source>
        <strain evidence="3 4">WL0024</strain>
    </source>
</reference>
<sequence>MPQIDYFLSTISPFTYLAGTRLEAIATKHGATVTYKPVDIGAVFARTGGTALKDRHDSRKEYRLQEIARQAAKTGMKINLQPMFWPANAAPSSYAIIAAQAAKAKGAEGDLGGFVQSILRACWAEERDISADEVIRDLLTMAGFEPDLADKGMLLGAETYANNLEEAVSRGVFGSPFYLVDSGQRFWGQDRLDDLDLHLSGKL</sequence>
<dbReference type="Pfam" id="PF01323">
    <property type="entry name" value="DSBA"/>
    <property type="match status" value="1"/>
</dbReference>
<dbReference type="GO" id="GO:0016853">
    <property type="term" value="F:isomerase activity"/>
    <property type="evidence" value="ECO:0007669"/>
    <property type="project" value="UniProtKB-KW"/>
</dbReference>
<keyword evidence="4" id="KW-1185">Reference proteome</keyword>
<evidence type="ECO:0000256" key="1">
    <source>
        <dbReference type="PIRNR" id="PIRNR006386"/>
    </source>
</evidence>
<evidence type="ECO:0000259" key="2">
    <source>
        <dbReference type="Pfam" id="PF01323"/>
    </source>
</evidence>
<comment type="caution">
    <text evidence="3">The sequence shown here is derived from an EMBL/GenBank/DDBJ whole genome shotgun (WGS) entry which is preliminary data.</text>
</comment>
<dbReference type="CDD" id="cd03022">
    <property type="entry name" value="DsbA_HCCA_Iso"/>
    <property type="match status" value="1"/>
</dbReference>
<feature type="domain" description="DSBA-like thioredoxin" evidence="2">
    <location>
        <begin position="3"/>
        <end position="199"/>
    </location>
</feature>
<dbReference type="RefSeq" id="WP_263337520.1">
    <property type="nucleotide sequence ID" value="NZ_JAOVQO010000013.1"/>
</dbReference>
<dbReference type="Gene3D" id="3.40.30.10">
    <property type="entry name" value="Glutaredoxin"/>
    <property type="match status" value="1"/>
</dbReference>
<dbReference type="InterPro" id="IPR051924">
    <property type="entry name" value="GST_Kappa/NadH"/>
</dbReference>
<evidence type="ECO:0000313" key="4">
    <source>
        <dbReference type="Proteomes" id="UP001209535"/>
    </source>
</evidence>
<dbReference type="InterPro" id="IPR036249">
    <property type="entry name" value="Thioredoxin-like_sf"/>
</dbReference>
<accession>A0ABT2X5E4</accession>
<dbReference type="EMBL" id="JAOVQO010000013">
    <property type="protein sequence ID" value="MCU9849165.1"/>
    <property type="molecule type" value="Genomic_DNA"/>
</dbReference>